<evidence type="ECO:0000256" key="1">
    <source>
        <dbReference type="ARBA" id="ARBA00022737"/>
    </source>
</evidence>
<dbReference type="Gene3D" id="2.30.24.10">
    <property type="entry name" value="CAT RNA-binding domain"/>
    <property type="match status" value="1"/>
</dbReference>
<comment type="caution">
    <text evidence="3">The sequence shown here is derived from an EMBL/GenBank/DDBJ whole genome shotgun (WGS) entry which is preliminary data.</text>
</comment>
<dbReference type="Proteomes" id="UP000732377">
    <property type="component" value="Unassembled WGS sequence"/>
</dbReference>
<evidence type="ECO:0000259" key="2">
    <source>
        <dbReference type="PROSITE" id="PS51372"/>
    </source>
</evidence>
<feature type="domain" description="PRD" evidence="2">
    <location>
        <begin position="114"/>
        <end position="218"/>
    </location>
</feature>
<evidence type="ECO:0000313" key="4">
    <source>
        <dbReference type="Proteomes" id="UP000732377"/>
    </source>
</evidence>
<sequence length="323" mass="35837">MPGADAGSDVQWRAAARVRIALRWSGPEAGIFQTGRNIANMSTNRDLSLRPLKALNNNVLLAYDPACGQEVVVVGRGLGFRVSGPIRPDDPRIEKVFRLDESRNRKRFLRLTETLSGDVIGVAEEILNLAAARFGPLGEEAHLTLAEHLAATVDRVRKGMPIPNPFLAQIQLLYPEEYALAGQAVEMIASRLGVTLPEEEQGILALHLLGAWRRESPKVMARHQALIRESAAFLAAEAGISWSDDDPRLSRVLLHLRLAIDLIVSGKAETNPVLDRIRSEYPEEFARARRLGDYMAQRLERPVSDDEVGYLALHLLRLKNLTQ</sequence>
<dbReference type="SMART" id="SM01061">
    <property type="entry name" value="CAT_RBD"/>
    <property type="match status" value="1"/>
</dbReference>
<dbReference type="PANTHER" id="PTHR30185">
    <property type="entry name" value="CRYPTIC BETA-GLUCOSIDE BGL OPERON ANTITERMINATOR"/>
    <property type="match status" value="1"/>
</dbReference>
<proteinExistence type="predicted"/>
<feature type="domain" description="PRD" evidence="2">
    <location>
        <begin position="219"/>
        <end position="323"/>
    </location>
</feature>
<dbReference type="Gene3D" id="1.10.1790.10">
    <property type="entry name" value="PRD domain"/>
    <property type="match status" value="2"/>
</dbReference>
<evidence type="ECO:0000313" key="3">
    <source>
        <dbReference type="EMBL" id="MBY6275040.1"/>
    </source>
</evidence>
<dbReference type="SUPFAM" id="SSF63520">
    <property type="entry name" value="PTS-regulatory domain, PRD"/>
    <property type="match status" value="2"/>
</dbReference>
<dbReference type="GO" id="GO:0006355">
    <property type="term" value="P:regulation of DNA-templated transcription"/>
    <property type="evidence" value="ECO:0007669"/>
    <property type="project" value="InterPro"/>
</dbReference>
<dbReference type="Pfam" id="PF03123">
    <property type="entry name" value="CAT_RBD"/>
    <property type="match status" value="1"/>
</dbReference>
<dbReference type="InterPro" id="IPR036650">
    <property type="entry name" value="CAT_RNA-bd_dom_sf"/>
</dbReference>
<dbReference type="AlphaFoldDB" id="A0A953HZZ9"/>
<protein>
    <recommendedName>
        <fullName evidence="2">PRD domain-containing protein</fullName>
    </recommendedName>
</protein>
<dbReference type="InterPro" id="IPR011608">
    <property type="entry name" value="PRD"/>
</dbReference>
<dbReference type="EMBL" id="PIUK01000010">
    <property type="protein sequence ID" value="MBY6275040.1"/>
    <property type="molecule type" value="Genomic_DNA"/>
</dbReference>
<dbReference type="PANTHER" id="PTHR30185:SF15">
    <property type="entry name" value="CRYPTIC BETA-GLUCOSIDE BGL OPERON ANTITERMINATOR"/>
    <property type="match status" value="1"/>
</dbReference>
<dbReference type="PROSITE" id="PS51372">
    <property type="entry name" value="PRD_2"/>
    <property type="match status" value="2"/>
</dbReference>
<gene>
    <name evidence="3" type="ORF">CWE10_02290</name>
</gene>
<dbReference type="InterPro" id="IPR004341">
    <property type="entry name" value="CAT_RNA-bd_dom"/>
</dbReference>
<dbReference type="SUPFAM" id="SSF50151">
    <property type="entry name" value="SacY-like RNA-binding domain"/>
    <property type="match status" value="1"/>
</dbReference>
<organism evidence="3 4">
    <name type="scientific">Symbiobacterium thermophilum</name>
    <dbReference type="NCBI Taxonomy" id="2734"/>
    <lineage>
        <taxon>Bacteria</taxon>
        <taxon>Bacillati</taxon>
        <taxon>Bacillota</taxon>
        <taxon>Clostridia</taxon>
        <taxon>Eubacteriales</taxon>
        <taxon>Symbiobacteriaceae</taxon>
        <taxon>Symbiobacterium</taxon>
    </lineage>
</organism>
<reference evidence="3" key="1">
    <citation type="submission" date="2017-11" db="EMBL/GenBank/DDBJ databases">
        <title>Three new genomes from thermophilic consortium.</title>
        <authorList>
            <person name="Quaggio R."/>
            <person name="Amgarten D."/>
            <person name="Setubal J.C."/>
        </authorList>
    </citation>
    <scope>NUCLEOTIDE SEQUENCE</scope>
    <source>
        <strain evidence="3">ZCTH01-B2</strain>
    </source>
</reference>
<accession>A0A953HZZ9</accession>
<dbReference type="InterPro" id="IPR050661">
    <property type="entry name" value="BglG_antiterminators"/>
</dbReference>
<dbReference type="Pfam" id="PF00874">
    <property type="entry name" value="PRD"/>
    <property type="match status" value="2"/>
</dbReference>
<name>A0A953HZZ9_SYMTR</name>
<keyword evidence="1" id="KW-0677">Repeat</keyword>
<dbReference type="InterPro" id="IPR036634">
    <property type="entry name" value="PRD_sf"/>
</dbReference>
<dbReference type="GO" id="GO:0003723">
    <property type="term" value="F:RNA binding"/>
    <property type="evidence" value="ECO:0007669"/>
    <property type="project" value="InterPro"/>
</dbReference>